<feature type="domain" description="HTH luxR-type" evidence="4">
    <location>
        <begin position="266"/>
        <end position="331"/>
    </location>
</feature>
<keyword evidence="3" id="KW-0804">Transcription</keyword>
<organism evidence="5 6">
    <name type="scientific">Autumnicola musiva</name>
    <dbReference type="NCBI Taxonomy" id="3075589"/>
    <lineage>
        <taxon>Bacteria</taxon>
        <taxon>Pseudomonadati</taxon>
        <taxon>Bacteroidota</taxon>
        <taxon>Flavobacteriia</taxon>
        <taxon>Flavobacteriales</taxon>
        <taxon>Flavobacteriaceae</taxon>
        <taxon>Autumnicola</taxon>
    </lineage>
</organism>
<dbReference type="InterPro" id="IPR000792">
    <property type="entry name" value="Tscrpt_reg_LuxR_C"/>
</dbReference>
<keyword evidence="2" id="KW-0238">DNA-binding</keyword>
<keyword evidence="6" id="KW-1185">Reference proteome</keyword>
<evidence type="ECO:0000256" key="3">
    <source>
        <dbReference type="ARBA" id="ARBA00023163"/>
    </source>
</evidence>
<dbReference type="SMART" id="SM00421">
    <property type="entry name" value="HTH_LUXR"/>
    <property type="match status" value="1"/>
</dbReference>
<dbReference type="EMBL" id="JAVRHK010000009">
    <property type="protein sequence ID" value="MDT0677422.1"/>
    <property type="molecule type" value="Genomic_DNA"/>
</dbReference>
<evidence type="ECO:0000256" key="1">
    <source>
        <dbReference type="ARBA" id="ARBA00023015"/>
    </source>
</evidence>
<name>A0ABU3D7B2_9FLAO</name>
<keyword evidence="1" id="KW-0805">Transcription regulation</keyword>
<dbReference type="Pfam" id="PF00196">
    <property type="entry name" value="GerE"/>
    <property type="match status" value="1"/>
</dbReference>
<evidence type="ECO:0000259" key="4">
    <source>
        <dbReference type="PROSITE" id="PS50043"/>
    </source>
</evidence>
<dbReference type="PROSITE" id="PS50043">
    <property type="entry name" value="HTH_LUXR_2"/>
    <property type="match status" value="1"/>
</dbReference>
<dbReference type="RefSeq" id="WP_311503766.1">
    <property type="nucleotide sequence ID" value="NZ_JAVRHK010000009.1"/>
</dbReference>
<dbReference type="SUPFAM" id="SSF46894">
    <property type="entry name" value="C-terminal effector domain of the bipartite response regulators"/>
    <property type="match status" value="1"/>
</dbReference>
<dbReference type="PROSITE" id="PS00622">
    <property type="entry name" value="HTH_LUXR_1"/>
    <property type="match status" value="1"/>
</dbReference>
<dbReference type="Proteomes" id="UP001262582">
    <property type="component" value="Unassembled WGS sequence"/>
</dbReference>
<evidence type="ECO:0000313" key="6">
    <source>
        <dbReference type="Proteomes" id="UP001262582"/>
    </source>
</evidence>
<gene>
    <name evidence="5" type="ORF">RM539_12620</name>
</gene>
<evidence type="ECO:0000313" key="5">
    <source>
        <dbReference type="EMBL" id="MDT0677422.1"/>
    </source>
</evidence>
<reference evidence="5 6" key="1">
    <citation type="submission" date="2023-09" db="EMBL/GenBank/DDBJ databases">
        <authorList>
            <person name="Rey-Velasco X."/>
        </authorList>
    </citation>
    <scope>NUCLEOTIDE SEQUENCE [LARGE SCALE GENOMIC DNA]</scope>
    <source>
        <strain evidence="5 6">F117</strain>
    </source>
</reference>
<dbReference type="PANTHER" id="PTHR44688">
    <property type="entry name" value="DNA-BINDING TRANSCRIPTIONAL ACTIVATOR DEVR_DOSR"/>
    <property type="match status" value="1"/>
</dbReference>
<dbReference type="Gene3D" id="1.10.10.10">
    <property type="entry name" value="Winged helix-like DNA-binding domain superfamily/Winged helix DNA-binding domain"/>
    <property type="match status" value="1"/>
</dbReference>
<sequence length="338" mass="38371">MNEKKQLLLISTNNRLIGEIKEALSLQFEISEATSVHTGYSMATNLLPDIIFIDKTSFNAPDDLKNLANFKSTHFLIRSWLLIYTGEQEKQDVESQFGHIVDDVLTDNVSTNVICERIINRIYINSSLSNYWKDCFMGMFNLVAKPVVLLERNSILAMNDAFKKTFKVEASKDMKLTDFVNVENKAKVQAGLRNFSRGKHLKAFTRTSLILKNDKVREAKVNFSKLNKGFGDQFIMIIDFSGEEVFFNEEIGTASPGVQESFNDNSAGCDFSFTKREKEIIELLCKGYKTKEISSALFISPKTIEKHRSNIIKRTKSETILESIIYAINHNLVEIGAS</sequence>
<dbReference type="CDD" id="cd06170">
    <property type="entry name" value="LuxR_C_like"/>
    <property type="match status" value="1"/>
</dbReference>
<accession>A0ABU3D7B2</accession>
<protein>
    <submittedName>
        <fullName evidence="5">LuxR C-terminal-related transcriptional regulator</fullName>
    </submittedName>
</protein>
<dbReference type="PRINTS" id="PR00038">
    <property type="entry name" value="HTHLUXR"/>
</dbReference>
<dbReference type="InterPro" id="IPR036388">
    <property type="entry name" value="WH-like_DNA-bd_sf"/>
</dbReference>
<dbReference type="PANTHER" id="PTHR44688:SF16">
    <property type="entry name" value="DNA-BINDING TRANSCRIPTIONAL ACTIVATOR DEVR_DOSR"/>
    <property type="match status" value="1"/>
</dbReference>
<evidence type="ECO:0000256" key="2">
    <source>
        <dbReference type="ARBA" id="ARBA00023125"/>
    </source>
</evidence>
<dbReference type="InterPro" id="IPR016032">
    <property type="entry name" value="Sig_transdc_resp-reg_C-effctor"/>
</dbReference>
<proteinExistence type="predicted"/>
<comment type="caution">
    <text evidence="5">The sequence shown here is derived from an EMBL/GenBank/DDBJ whole genome shotgun (WGS) entry which is preliminary data.</text>
</comment>